<protein>
    <submittedName>
        <fullName evidence="3">Universal stress protein</fullName>
    </submittedName>
</protein>
<dbReference type="SUPFAM" id="SSF52402">
    <property type="entry name" value="Adenine nucleotide alpha hydrolases-like"/>
    <property type="match status" value="2"/>
</dbReference>
<dbReference type="InterPro" id="IPR006015">
    <property type="entry name" value="Universal_stress_UspA"/>
</dbReference>
<evidence type="ECO:0000313" key="3">
    <source>
        <dbReference type="EMBL" id="NEV85729.1"/>
    </source>
</evidence>
<evidence type="ECO:0000259" key="2">
    <source>
        <dbReference type="Pfam" id="PF00582"/>
    </source>
</evidence>
<comment type="similarity">
    <text evidence="1">Belongs to the universal stress protein A family.</text>
</comment>
<reference evidence="3" key="1">
    <citation type="journal article" date="2020" name="Microorganisms">
        <title>Isolation, Genomic and Metabolomic Characterization of Streptomyces tendae VITAKN with Quorum Sensing Inhibitory Activity from Southern India.</title>
        <authorList>
            <person name="Ishaque N.M."/>
            <person name="Burgsdorf I."/>
            <person name="Limlingan Malit J.J."/>
            <person name="Saha S."/>
            <person name="Teta R."/>
            <person name="Ewe D."/>
            <person name="Kannabiran K."/>
            <person name="Hrouzek P."/>
            <person name="Steindler L."/>
            <person name="Costantino V."/>
            <person name="Saurav K."/>
        </authorList>
    </citation>
    <scope>NUCLEOTIDE SEQUENCE</scope>
    <source>
        <strain evidence="3">VITAKN</strain>
    </source>
</reference>
<dbReference type="PANTHER" id="PTHR46268">
    <property type="entry name" value="STRESS RESPONSE PROTEIN NHAX"/>
    <property type="match status" value="1"/>
</dbReference>
<organism evidence="3">
    <name type="scientific">Streptomyces tendae</name>
    <dbReference type="NCBI Taxonomy" id="1932"/>
    <lineage>
        <taxon>Bacteria</taxon>
        <taxon>Bacillati</taxon>
        <taxon>Actinomycetota</taxon>
        <taxon>Actinomycetes</taxon>
        <taxon>Kitasatosporales</taxon>
        <taxon>Streptomycetaceae</taxon>
        <taxon>Streptomyces</taxon>
    </lineage>
</organism>
<dbReference type="RefSeq" id="WP_164457495.1">
    <property type="nucleotide sequence ID" value="NZ_JAAIFS010000001.1"/>
</dbReference>
<feature type="domain" description="UspA" evidence="2">
    <location>
        <begin position="162"/>
        <end position="312"/>
    </location>
</feature>
<dbReference type="Gene3D" id="3.40.50.620">
    <property type="entry name" value="HUPs"/>
    <property type="match status" value="2"/>
</dbReference>
<dbReference type="InterPro" id="IPR014729">
    <property type="entry name" value="Rossmann-like_a/b/a_fold"/>
</dbReference>
<feature type="domain" description="UspA" evidence="2">
    <location>
        <begin position="1"/>
        <end position="136"/>
    </location>
</feature>
<name>A0A6B3QBI7_STRTE</name>
<dbReference type="AlphaFoldDB" id="A0A6B3QBI7"/>
<sequence length="314" mass="33018">MSHDIVVGIDGSSEGLAAAHWAAQEAQRRGTGLGVVHVWHRHPRPAPYVPMDSTEGDWAEQLLGEAVRSVRAAHPGLPITGRLVCDATVAGLLKAAADADLLVLGSRGLGPLGGFLTGSVSQRVVGRSTRSVVLVRAGRSAADEHLPATDGVAPEEIPQTPYRQVVLGLQTDRPCDELIEFAFDAARRRGTGLSVVHAFRTAFRPAPVPSVPLVSAAPEGPAPVPWPQAQALADQERTVAAVLRPWREKYPAVPVTETVTEGRAAVVLVRAAQDAGLLVVGRRGLDHQVGVFTGPVTHAVLHHVGCPVAVVPHD</sequence>
<accession>A0A6B3QBI7</accession>
<gene>
    <name evidence="3" type="ORF">GUR47_03375</name>
</gene>
<dbReference type="EMBL" id="JAAIFS010000001">
    <property type="protein sequence ID" value="NEV85729.1"/>
    <property type="molecule type" value="Genomic_DNA"/>
</dbReference>
<dbReference type="InterPro" id="IPR006016">
    <property type="entry name" value="UspA"/>
</dbReference>
<evidence type="ECO:0000256" key="1">
    <source>
        <dbReference type="ARBA" id="ARBA00008791"/>
    </source>
</evidence>
<proteinExistence type="inferred from homology"/>
<comment type="caution">
    <text evidence="3">The sequence shown here is derived from an EMBL/GenBank/DDBJ whole genome shotgun (WGS) entry which is preliminary data.</text>
</comment>
<dbReference type="PRINTS" id="PR01438">
    <property type="entry name" value="UNVRSLSTRESS"/>
</dbReference>
<dbReference type="Pfam" id="PF00582">
    <property type="entry name" value="Usp"/>
    <property type="match status" value="2"/>
</dbReference>
<dbReference type="PANTHER" id="PTHR46268:SF6">
    <property type="entry name" value="UNIVERSAL STRESS PROTEIN UP12"/>
    <property type="match status" value="1"/>
</dbReference>